<protein>
    <submittedName>
        <fullName evidence="1">Succinate dehydrogenase</fullName>
    </submittedName>
</protein>
<dbReference type="RefSeq" id="WP_033672684.1">
    <property type="nucleotide sequence ID" value="NZ_JOTM01000001.1"/>
</dbReference>
<comment type="caution">
    <text evidence="1">The sequence shown here is derived from an EMBL/GenBank/DDBJ whole genome shotgun (WGS) entry which is preliminary data.</text>
</comment>
<dbReference type="Pfam" id="PF13056">
    <property type="entry name" value="DUF3918"/>
    <property type="match status" value="1"/>
</dbReference>
<proteinExistence type="predicted"/>
<organism evidence="1 2">
    <name type="scientific">Bacillus gaemokensis</name>
    <dbReference type="NCBI Taxonomy" id="574375"/>
    <lineage>
        <taxon>Bacteria</taxon>
        <taxon>Bacillati</taxon>
        <taxon>Bacillota</taxon>
        <taxon>Bacilli</taxon>
        <taxon>Bacillales</taxon>
        <taxon>Bacillaceae</taxon>
        <taxon>Bacillus</taxon>
        <taxon>Bacillus cereus group</taxon>
    </lineage>
</organism>
<keyword evidence="2" id="KW-1185">Reference proteome</keyword>
<dbReference type="STRING" id="574375.AZF08_03565"/>
<evidence type="ECO:0000313" key="1">
    <source>
        <dbReference type="EMBL" id="KEK26320.1"/>
    </source>
</evidence>
<dbReference type="OrthoDB" id="2911006at2"/>
<gene>
    <name evidence="1" type="ORF">BAGA_03515</name>
</gene>
<reference evidence="1 2" key="1">
    <citation type="submission" date="2014-06" db="EMBL/GenBank/DDBJ databases">
        <title>Draft genome sequence of Bacillus gaemokensis JCM 15801 (MCCC 1A00707).</title>
        <authorList>
            <person name="Lai Q."/>
            <person name="Liu Y."/>
            <person name="Shao Z."/>
        </authorList>
    </citation>
    <scope>NUCLEOTIDE SEQUENCE [LARGE SCALE GENOMIC DNA]</scope>
    <source>
        <strain evidence="1 2">JCM 15801</strain>
    </source>
</reference>
<sequence length="42" mass="4853">MNVRNSLIALGVGAAAYKYARKQDMFSKRNMKKARKMIKSYL</sequence>
<name>A0A073KIC8_9BACI</name>
<dbReference type="InterPro" id="IPR025029">
    <property type="entry name" value="DUF3918"/>
</dbReference>
<dbReference type="Proteomes" id="UP000027778">
    <property type="component" value="Unassembled WGS sequence"/>
</dbReference>
<dbReference type="EMBL" id="JOTM01000001">
    <property type="protein sequence ID" value="KEK26320.1"/>
    <property type="molecule type" value="Genomic_DNA"/>
</dbReference>
<evidence type="ECO:0000313" key="2">
    <source>
        <dbReference type="Proteomes" id="UP000027778"/>
    </source>
</evidence>
<accession>A0A073KIC8</accession>
<dbReference type="AlphaFoldDB" id="A0A073KIC8"/>